<dbReference type="Proteomes" id="UP000318582">
    <property type="component" value="Unassembled WGS sequence"/>
</dbReference>
<dbReference type="PANTHER" id="PTHR35970">
    <property type="entry name" value="SODIUM CHANNEL AND CLATHRIN LINKER 1"/>
    <property type="match status" value="1"/>
</dbReference>
<gene>
    <name evidence="3" type="ORF">PhCBS80983_g05605</name>
</gene>
<feature type="compositionally biased region" description="Acidic residues" evidence="2">
    <location>
        <begin position="829"/>
        <end position="846"/>
    </location>
</feature>
<evidence type="ECO:0000256" key="1">
    <source>
        <dbReference type="SAM" id="Coils"/>
    </source>
</evidence>
<feature type="coiled-coil region" evidence="1">
    <location>
        <begin position="206"/>
        <end position="303"/>
    </location>
</feature>
<comment type="caution">
    <text evidence="3">The sequence shown here is derived from an EMBL/GenBank/DDBJ whole genome shotgun (WGS) entry which is preliminary data.</text>
</comment>
<proteinExistence type="predicted"/>
<dbReference type="EMBL" id="QEAQ01000128">
    <property type="protein sequence ID" value="TPX55102.1"/>
    <property type="molecule type" value="Genomic_DNA"/>
</dbReference>
<feature type="compositionally biased region" description="Basic and acidic residues" evidence="2">
    <location>
        <begin position="60"/>
        <end position="70"/>
    </location>
</feature>
<evidence type="ECO:0000313" key="4">
    <source>
        <dbReference type="Proteomes" id="UP000318582"/>
    </source>
</evidence>
<dbReference type="PANTHER" id="PTHR35970:SF1">
    <property type="entry name" value="SODIUM CHANNEL AND CLATHRIN LINKER 1"/>
    <property type="match status" value="1"/>
</dbReference>
<feature type="coiled-coil region" evidence="1">
    <location>
        <begin position="669"/>
        <end position="766"/>
    </location>
</feature>
<feature type="region of interest" description="Disordered" evidence="2">
    <location>
        <begin position="814"/>
        <end position="846"/>
    </location>
</feature>
<dbReference type="InterPro" id="IPR038911">
    <property type="entry name" value="SCLT1"/>
</dbReference>
<dbReference type="AlphaFoldDB" id="A0A507DUZ2"/>
<keyword evidence="4" id="KW-1185">Reference proteome</keyword>
<accession>A0A507DUZ2</accession>
<protein>
    <submittedName>
        <fullName evidence="3">Uncharacterized protein</fullName>
    </submittedName>
</protein>
<evidence type="ECO:0000313" key="3">
    <source>
        <dbReference type="EMBL" id="TPX55102.1"/>
    </source>
</evidence>
<feature type="compositionally biased region" description="Basic residues" evidence="2">
    <location>
        <begin position="814"/>
        <end position="823"/>
    </location>
</feature>
<dbReference type="Gene3D" id="1.20.5.1160">
    <property type="entry name" value="Vasodilator-stimulated phosphoprotein"/>
    <property type="match status" value="1"/>
</dbReference>
<reference evidence="3 4" key="1">
    <citation type="journal article" date="2019" name="Sci. Rep.">
        <title>Comparative genomics of chytrid fungi reveal insights into the obligate biotrophic and pathogenic lifestyle of Synchytrium endobioticum.</title>
        <authorList>
            <person name="van de Vossenberg B.T.L.H."/>
            <person name="Warris S."/>
            <person name="Nguyen H.D.T."/>
            <person name="van Gent-Pelzer M.P.E."/>
            <person name="Joly D.L."/>
            <person name="van de Geest H.C."/>
            <person name="Bonants P.J.M."/>
            <person name="Smith D.S."/>
            <person name="Levesque C.A."/>
            <person name="van der Lee T.A.J."/>
        </authorList>
    </citation>
    <scope>NUCLEOTIDE SEQUENCE [LARGE SCALE GENOMIC DNA]</scope>
    <source>
        <strain evidence="3 4">CBS 809.83</strain>
    </source>
</reference>
<dbReference type="GO" id="GO:0005814">
    <property type="term" value="C:centriole"/>
    <property type="evidence" value="ECO:0007669"/>
    <property type="project" value="TreeGrafter"/>
</dbReference>
<dbReference type="STRING" id="109895.A0A507DUZ2"/>
<feature type="coiled-coil region" evidence="1">
    <location>
        <begin position="360"/>
        <end position="522"/>
    </location>
</feature>
<sequence length="846" mass="98533">MLTREDRARLLRETVLKSSNIDNIPSLRKPDPADLQVPHSRKYVEMENDGIDSGRLARSRQHEGENHETGENVQPPPPFQSIKTPTSYPVEVVQPPRPPPTVFDPDDSDSRSRITELQSRTRRLETDNNELNRRAYDLQHEVNRARDEADIARRERDALRNDHEDLLRQHRVLINERRADGNAWARITPAEWKEANDRVDVLIRENDILMEKSKGNQIELEELRDELLRREKQSNATSHELAEVQQHAAKLRKELNHAIDRADNAVRESKQCADELTDANVENDKLTAELKRTALEVKSQQETIGDLRGSLEEITARYQKHVRESQMLATRERELLDNLKTTEYERDEFKAKYAALMGDHQSLRSENEELLSLSQKFENRIVQLETRDMEGFGELQRQAEIAAEAKLEYDKALIREQQAQAEIQRLADKMLEIPAKARERAEQEINTMRAQFNKEKQQLTAEVTALETKCSHLQHQSERAVRDKRSAESEVEKLTRHIPEEADRLAVTLEELNTRLRTSERDKNLAMGRLETLHQKLLREEHRFEKEKQLVAERSDDAYRRLRTVERDLEETKEDRLHMLTKHTELEHAHKRLAEAKQKAAAQHESDMAALTERHEDHIKDLTTKLETVTESHTRTCRDIQQVLSDQKRASDKWAQDHQQLTHHYEHSLNDLRSQIGRAAARAEDLESQCANARNRIKELMGQLGEEKRNTARAVARCQNAEMRMEGLGRQIASVTSKEAELVEERKRLQRDLDRANLDKERMGREHSLAVRAHNQSRFRNTLRSNVDDHEDDRSLFIDDSSREVRELKARIDRVKHRSNSRAHHPEPLLDDMIDGADDPLDDLSD</sequence>
<feature type="region of interest" description="Disordered" evidence="2">
    <location>
        <begin position="21"/>
        <end position="120"/>
    </location>
</feature>
<name>A0A507DUZ2_9FUNG</name>
<feature type="coiled-coil region" evidence="1">
    <location>
        <begin position="555"/>
        <end position="614"/>
    </location>
</feature>
<dbReference type="Gene3D" id="1.10.287.1490">
    <property type="match status" value="1"/>
</dbReference>
<organism evidence="3 4">
    <name type="scientific">Powellomyces hirtus</name>
    <dbReference type="NCBI Taxonomy" id="109895"/>
    <lineage>
        <taxon>Eukaryota</taxon>
        <taxon>Fungi</taxon>
        <taxon>Fungi incertae sedis</taxon>
        <taxon>Chytridiomycota</taxon>
        <taxon>Chytridiomycota incertae sedis</taxon>
        <taxon>Chytridiomycetes</taxon>
        <taxon>Spizellomycetales</taxon>
        <taxon>Powellomycetaceae</taxon>
        <taxon>Powellomyces</taxon>
    </lineage>
</organism>
<dbReference type="GO" id="GO:0060271">
    <property type="term" value="P:cilium assembly"/>
    <property type="evidence" value="ECO:0007669"/>
    <property type="project" value="TreeGrafter"/>
</dbReference>
<evidence type="ECO:0000256" key="2">
    <source>
        <dbReference type="SAM" id="MobiDB-lite"/>
    </source>
</evidence>
<keyword evidence="1" id="KW-0175">Coiled coil</keyword>